<dbReference type="RefSeq" id="WP_077410031.1">
    <property type="nucleotide sequence ID" value="NZ_JBHRTS010000002.1"/>
</dbReference>
<evidence type="ECO:0008006" key="3">
    <source>
        <dbReference type="Google" id="ProtNLM"/>
    </source>
</evidence>
<reference evidence="2" key="1">
    <citation type="journal article" date="2019" name="Int. J. Syst. Evol. Microbiol.">
        <title>The Global Catalogue of Microorganisms (GCM) 10K type strain sequencing project: providing services to taxonomists for standard genome sequencing and annotation.</title>
        <authorList>
            <consortium name="The Broad Institute Genomics Platform"/>
            <consortium name="The Broad Institute Genome Sequencing Center for Infectious Disease"/>
            <person name="Wu L."/>
            <person name="Ma J."/>
        </authorList>
    </citation>
    <scope>NUCLEOTIDE SEQUENCE [LARGE SCALE GENOMIC DNA]</scope>
    <source>
        <strain evidence="2">KCTC 42953</strain>
    </source>
</reference>
<evidence type="ECO:0000313" key="1">
    <source>
        <dbReference type="EMBL" id="MFC3193359.1"/>
    </source>
</evidence>
<protein>
    <recommendedName>
        <fullName evidence="3">Microcystin-dependent protein</fullName>
    </recommendedName>
</protein>
<comment type="caution">
    <text evidence="1">The sequence shown here is derived from an EMBL/GenBank/DDBJ whole genome shotgun (WGS) entry which is preliminary data.</text>
</comment>
<evidence type="ECO:0000313" key="2">
    <source>
        <dbReference type="Proteomes" id="UP001595533"/>
    </source>
</evidence>
<dbReference type="Proteomes" id="UP001595533">
    <property type="component" value="Unassembled WGS sequence"/>
</dbReference>
<name>A0ABV7J5W9_9GAMM</name>
<organism evidence="1 2">
    <name type="scientific">Marinicella sediminis</name>
    <dbReference type="NCBI Taxonomy" id="1792834"/>
    <lineage>
        <taxon>Bacteria</taxon>
        <taxon>Pseudomonadati</taxon>
        <taxon>Pseudomonadota</taxon>
        <taxon>Gammaproteobacteria</taxon>
        <taxon>Lysobacterales</taxon>
        <taxon>Marinicellaceae</taxon>
        <taxon>Marinicella</taxon>
    </lineage>
</organism>
<keyword evidence="2" id="KW-1185">Reference proteome</keyword>
<dbReference type="EMBL" id="JBHRTS010000002">
    <property type="protein sequence ID" value="MFC3193359.1"/>
    <property type="molecule type" value="Genomic_DNA"/>
</dbReference>
<proteinExistence type="predicted"/>
<sequence>MKNQYLKLTLLTAFITCFWQPQLIINDAMADDVMPMFTIAYFEGACPDGWDNTSLASAAGRTLLPTPRGGGAGGFIGDALSSQQAPEHAHATASGSIDSPSKEFILVDGCCNDSLGHSGTHSMTGSAETGNSGLPYIQYNACLKTASPKQGSMPSGLLTFSLMECSGDYSPYNAASGRYIVGLNPNGQPAATFGGPNLQPSEIRTHSHDMGGTLDFPSHDIAGGSGCCAHDYAASGNVNFTGKSGVDTSVSKYDAAVQAPYYTAFLCQAK</sequence>
<gene>
    <name evidence="1" type="ORF">ACFODZ_03780</name>
</gene>
<accession>A0ABV7J5W9</accession>